<dbReference type="PANTHER" id="PTHR43137">
    <property type="entry name" value="DIHYDROOROTASE"/>
    <property type="match status" value="1"/>
</dbReference>
<dbReference type="InterPro" id="IPR004721">
    <property type="entry name" value="DHOdimr"/>
</dbReference>
<dbReference type="Gene3D" id="3.20.20.140">
    <property type="entry name" value="Metal-dependent hydrolases"/>
    <property type="match status" value="1"/>
</dbReference>
<proteinExistence type="inferred from homology"/>
<evidence type="ECO:0000256" key="3">
    <source>
        <dbReference type="ARBA" id="ARBA00012860"/>
    </source>
</evidence>
<feature type="domain" description="Amidohydrolase-related" evidence="10">
    <location>
        <begin position="56"/>
        <end position="355"/>
    </location>
</feature>
<keyword evidence="6" id="KW-0862">Zinc</keyword>
<comment type="pathway">
    <text evidence="1">Pyrimidine metabolism; UMP biosynthesis via de novo pathway; (S)-dihydroorotate from bicarbonate: step 3/3.</text>
</comment>
<gene>
    <name evidence="11" type="ORF">Rsub_12886</name>
</gene>
<evidence type="ECO:0000256" key="1">
    <source>
        <dbReference type="ARBA" id="ARBA00004880"/>
    </source>
</evidence>
<dbReference type="InterPro" id="IPR002195">
    <property type="entry name" value="Dihydroorotase_CS"/>
</dbReference>
<dbReference type="PIRSF" id="PIRSF001237">
    <property type="entry name" value="DHOdimr"/>
    <property type="match status" value="1"/>
</dbReference>
<dbReference type="PANTHER" id="PTHR43137:SF1">
    <property type="entry name" value="DIHYDROOROTASE"/>
    <property type="match status" value="1"/>
</dbReference>
<comment type="caution">
    <text evidence="11">The sequence shown here is derived from an EMBL/GenBank/DDBJ whole genome shotgun (WGS) entry which is preliminary data.</text>
</comment>
<accession>A0A2V0PKA9</accession>
<dbReference type="InterPro" id="IPR006680">
    <property type="entry name" value="Amidohydro-rel"/>
</dbReference>
<evidence type="ECO:0000256" key="9">
    <source>
        <dbReference type="ARBA" id="ARBA00069884"/>
    </source>
</evidence>
<evidence type="ECO:0000256" key="7">
    <source>
        <dbReference type="ARBA" id="ARBA00022975"/>
    </source>
</evidence>
<dbReference type="UniPathway" id="UPA00070">
    <property type="reaction ID" value="UER00117"/>
</dbReference>
<dbReference type="Pfam" id="PF01979">
    <property type="entry name" value="Amidohydro_1"/>
    <property type="match status" value="1"/>
</dbReference>
<evidence type="ECO:0000256" key="2">
    <source>
        <dbReference type="ARBA" id="ARBA00005631"/>
    </source>
</evidence>
<dbReference type="AlphaFoldDB" id="A0A2V0PKA9"/>
<dbReference type="OrthoDB" id="1670005at2759"/>
<comment type="catalytic activity">
    <reaction evidence="8">
        <text>(S)-dihydroorotate + H2O = N-carbamoyl-L-aspartate + H(+)</text>
        <dbReference type="Rhea" id="RHEA:24296"/>
        <dbReference type="ChEBI" id="CHEBI:15377"/>
        <dbReference type="ChEBI" id="CHEBI:15378"/>
        <dbReference type="ChEBI" id="CHEBI:30864"/>
        <dbReference type="ChEBI" id="CHEBI:32814"/>
        <dbReference type="EC" id="3.5.2.3"/>
    </reaction>
</comment>
<dbReference type="Proteomes" id="UP000247498">
    <property type="component" value="Unassembled WGS sequence"/>
</dbReference>
<comment type="similarity">
    <text evidence="2">Belongs to the metallo-dependent hydrolases superfamily. DHOase family. Class II DHOase subfamily.</text>
</comment>
<protein>
    <recommendedName>
        <fullName evidence="9">Dihydroorotase, mitochondrial</fullName>
        <ecNumber evidence="3">3.5.2.3</ecNumber>
    </recommendedName>
</protein>
<keyword evidence="12" id="KW-1185">Reference proteome</keyword>
<evidence type="ECO:0000256" key="5">
    <source>
        <dbReference type="ARBA" id="ARBA00022801"/>
    </source>
</evidence>
<evidence type="ECO:0000256" key="4">
    <source>
        <dbReference type="ARBA" id="ARBA00022723"/>
    </source>
</evidence>
<dbReference type="GO" id="GO:0046872">
    <property type="term" value="F:metal ion binding"/>
    <property type="evidence" value="ECO:0007669"/>
    <property type="project" value="UniProtKB-KW"/>
</dbReference>
<keyword evidence="7" id="KW-0665">Pyrimidine biosynthesis</keyword>
<dbReference type="NCBIfam" id="TIGR00856">
    <property type="entry name" value="pyrC_dimer"/>
    <property type="match status" value="1"/>
</dbReference>
<dbReference type="InParanoid" id="A0A2V0PKA9"/>
<dbReference type="FunCoup" id="A0A2V0PKA9">
    <property type="interactions" value="830"/>
</dbReference>
<dbReference type="FunFam" id="3.20.20.140:FF:000006">
    <property type="entry name" value="Dihydroorotase"/>
    <property type="match status" value="1"/>
</dbReference>
<dbReference type="CDD" id="cd01294">
    <property type="entry name" value="DHOase"/>
    <property type="match status" value="1"/>
</dbReference>
<sequence>MSSRYCLTGASQGLHGVRGVLQRARCPGPQRPAVPVRRVAAAATGPASLTIAAPDDWHLHVRDGDSMRSVVPYTAAHFARAIIMPNTVPPVTTTDLALQYRGRIKSALPPGSRFTPLMTLYLTDNTPPSEVAAAREAGVVAFKLYPAGATTNSDSGVTSFDRVLPALRAMAELGMPLLVHGEVTDDDVDMFDREAVFITTKLLPLLDRVPELRVVMEHITTADAAEFVAAAPANVAATVTPQHMLLNRNALFVKGLRPHNYCLPVLKRERHREAVAAAATSGSPKFFLGTDSAPHARHTKEAPCGCAGVFSAPIALALYATAFEAAGALDKLEGFASHHGADFYGLPRNSGTVTLAKRRWTIPDDYGFGPSTVVPMWAGQEIGWQVVDE</sequence>
<reference evidence="11 12" key="1">
    <citation type="journal article" date="2018" name="Sci. Rep.">
        <title>Raphidocelis subcapitata (=Pseudokirchneriella subcapitata) provides an insight into genome evolution and environmental adaptations in the Sphaeropleales.</title>
        <authorList>
            <person name="Suzuki S."/>
            <person name="Yamaguchi H."/>
            <person name="Nakajima N."/>
            <person name="Kawachi M."/>
        </authorList>
    </citation>
    <scope>NUCLEOTIDE SEQUENCE [LARGE SCALE GENOMIC DNA]</scope>
    <source>
        <strain evidence="11 12">NIES-35</strain>
    </source>
</reference>
<evidence type="ECO:0000313" key="12">
    <source>
        <dbReference type="Proteomes" id="UP000247498"/>
    </source>
</evidence>
<dbReference type="GO" id="GO:0004151">
    <property type="term" value="F:dihydroorotase activity"/>
    <property type="evidence" value="ECO:0007669"/>
    <property type="project" value="UniProtKB-EC"/>
</dbReference>
<dbReference type="GO" id="GO:0044205">
    <property type="term" value="P:'de novo' UMP biosynthetic process"/>
    <property type="evidence" value="ECO:0007669"/>
    <property type="project" value="UniProtKB-UniPathway"/>
</dbReference>
<dbReference type="SUPFAM" id="SSF51556">
    <property type="entry name" value="Metallo-dependent hydrolases"/>
    <property type="match status" value="1"/>
</dbReference>
<keyword evidence="4" id="KW-0479">Metal-binding</keyword>
<dbReference type="EC" id="3.5.2.3" evidence="3"/>
<dbReference type="STRING" id="307507.A0A2V0PKA9"/>
<dbReference type="InterPro" id="IPR032466">
    <property type="entry name" value="Metal_Hydrolase"/>
</dbReference>
<dbReference type="HAMAP" id="MF_00219">
    <property type="entry name" value="PyrC_classII"/>
    <property type="match status" value="1"/>
</dbReference>
<dbReference type="GO" id="GO:0006207">
    <property type="term" value="P:'de novo' pyrimidine nucleobase biosynthetic process"/>
    <property type="evidence" value="ECO:0007669"/>
    <property type="project" value="TreeGrafter"/>
</dbReference>
<dbReference type="PROSITE" id="PS00482">
    <property type="entry name" value="DIHYDROOROTASE_1"/>
    <property type="match status" value="1"/>
</dbReference>
<organism evidence="11 12">
    <name type="scientific">Raphidocelis subcapitata</name>
    <dbReference type="NCBI Taxonomy" id="307507"/>
    <lineage>
        <taxon>Eukaryota</taxon>
        <taxon>Viridiplantae</taxon>
        <taxon>Chlorophyta</taxon>
        <taxon>core chlorophytes</taxon>
        <taxon>Chlorophyceae</taxon>
        <taxon>CS clade</taxon>
        <taxon>Sphaeropleales</taxon>
        <taxon>Selenastraceae</taxon>
        <taxon>Raphidocelis</taxon>
    </lineage>
</organism>
<dbReference type="GO" id="GO:0009507">
    <property type="term" value="C:chloroplast"/>
    <property type="evidence" value="ECO:0007669"/>
    <property type="project" value="TreeGrafter"/>
</dbReference>
<keyword evidence="5" id="KW-0378">Hydrolase</keyword>
<dbReference type="PROSITE" id="PS00483">
    <property type="entry name" value="DIHYDROOROTASE_2"/>
    <property type="match status" value="1"/>
</dbReference>
<evidence type="ECO:0000256" key="6">
    <source>
        <dbReference type="ARBA" id="ARBA00022833"/>
    </source>
</evidence>
<evidence type="ECO:0000256" key="8">
    <source>
        <dbReference type="ARBA" id="ARBA00048492"/>
    </source>
</evidence>
<evidence type="ECO:0000313" key="11">
    <source>
        <dbReference type="EMBL" id="GBG00242.1"/>
    </source>
</evidence>
<name>A0A2V0PKA9_9CHLO</name>
<evidence type="ECO:0000259" key="10">
    <source>
        <dbReference type="Pfam" id="PF01979"/>
    </source>
</evidence>
<dbReference type="EMBL" id="BDRX01000203">
    <property type="protein sequence ID" value="GBG00242.1"/>
    <property type="molecule type" value="Genomic_DNA"/>
</dbReference>